<comment type="subcellular location">
    <subcellularLocation>
        <location evidence="1">Cell membrane</location>
        <topology evidence="1">Multi-pass membrane protein</topology>
    </subcellularLocation>
    <subcellularLocation>
        <location evidence="9">Membrane</location>
        <topology evidence="9">Multi-pass membrane protein</topology>
    </subcellularLocation>
</comment>
<accession>A0ABU9W0V7</accession>
<feature type="transmembrane region" description="Helical" evidence="10">
    <location>
        <begin position="170"/>
        <end position="186"/>
    </location>
</feature>
<sequence>MNYLGQLLGQLLRVIYHLVGNYGVAIILFTLLMKLLMVPLAFLQSKSTQETKLLQPKMKMIQEKYKHDQEILSQKTMELYKEQHINPFSGCLPLIIQMPIVLGLFTVLRSPEIYVFSATSVSTLLQTHFLWVRDLFLPDPWIFPILAGLTTFFSSQSASSTSTSKDRSMLSILPVMMSFMIFWWSRSFPAGLTLYWVTGNIFQLFQQRVLNHFIFTQTKTASHP</sequence>
<dbReference type="PANTHER" id="PTHR12428:SF65">
    <property type="entry name" value="CYTOCHROME C OXIDASE ASSEMBLY PROTEIN COX18, MITOCHONDRIAL"/>
    <property type="match status" value="1"/>
</dbReference>
<dbReference type="EMBL" id="JBCITM010000025">
    <property type="protein sequence ID" value="MEN1761989.1"/>
    <property type="molecule type" value="Genomic_DNA"/>
</dbReference>
<organism evidence="12 13">
    <name type="scientific">Anoxynatronum sibiricum</name>
    <dbReference type="NCBI Taxonomy" id="210623"/>
    <lineage>
        <taxon>Bacteria</taxon>
        <taxon>Bacillati</taxon>
        <taxon>Bacillota</taxon>
        <taxon>Clostridia</taxon>
        <taxon>Eubacteriales</taxon>
        <taxon>Clostridiaceae</taxon>
        <taxon>Anoxynatronum</taxon>
    </lineage>
</organism>
<reference evidence="12 13" key="1">
    <citation type="submission" date="2024-04" db="EMBL/GenBank/DDBJ databases">
        <title>Genome sequencing and metabolic network reconstruction of aminoacids and betaine degradation by Anoxynatronum sibiricum.</title>
        <authorList>
            <person name="Detkova E.N."/>
            <person name="Boltjanskaja Y.V."/>
            <person name="Mardanov A.V."/>
            <person name="Kevbrin V."/>
        </authorList>
    </citation>
    <scope>NUCLEOTIDE SEQUENCE [LARGE SCALE GENOMIC DNA]</scope>
    <source>
        <strain evidence="12 13">Z-7981</strain>
    </source>
</reference>
<name>A0ABU9W0V7_9CLOT</name>
<feature type="transmembrane region" description="Helical" evidence="10">
    <location>
        <begin position="141"/>
        <end position="158"/>
    </location>
</feature>
<dbReference type="NCBIfam" id="TIGR03592">
    <property type="entry name" value="yidC_oxa1_cterm"/>
    <property type="match status" value="1"/>
</dbReference>
<comment type="similarity">
    <text evidence="9">Belongs to the OXA1/ALB3/YidC family.</text>
</comment>
<dbReference type="InterPro" id="IPR028055">
    <property type="entry name" value="YidC/Oxa/ALB_C"/>
</dbReference>
<keyword evidence="7 10" id="KW-0472">Membrane</keyword>
<dbReference type="Proteomes" id="UP001407405">
    <property type="component" value="Unassembled WGS sequence"/>
</dbReference>
<evidence type="ECO:0000259" key="11">
    <source>
        <dbReference type="Pfam" id="PF02096"/>
    </source>
</evidence>
<keyword evidence="2" id="KW-0813">Transport</keyword>
<dbReference type="InterPro" id="IPR001708">
    <property type="entry name" value="YidC/ALB3/OXA1/COX18"/>
</dbReference>
<gene>
    <name evidence="12" type="ORF">AAIG11_15985</name>
</gene>
<evidence type="ECO:0000256" key="4">
    <source>
        <dbReference type="ARBA" id="ARBA00022692"/>
    </source>
</evidence>
<protein>
    <submittedName>
        <fullName evidence="12">Membrane protein insertase YidC</fullName>
    </submittedName>
</protein>
<feature type="transmembrane region" description="Helical" evidence="10">
    <location>
        <begin position="20"/>
        <end position="43"/>
    </location>
</feature>
<keyword evidence="3" id="KW-1003">Cell membrane</keyword>
<keyword evidence="5" id="KW-0653">Protein transport</keyword>
<dbReference type="CDD" id="cd20070">
    <property type="entry name" value="5TM_YidC_Alb3"/>
    <property type="match status" value="1"/>
</dbReference>
<dbReference type="Pfam" id="PF02096">
    <property type="entry name" value="60KD_IMP"/>
    <property type="match status" value="1"/>
</dbReference>
<evidence type="ECO:0000256" key="5">
    <source>
        <dbReference type="ARBA" id="ARBA00022927"/>
    </source>
</evidence>
<evidence type="ECO:0000256" key="10">
    <source>
        <dbReference type="SAM" id="Phobius"/>
    </source>
</evidence>
<feature type="transmembrane region" description="Helical" evidence="10">
    <location>
        <begin position="85"/>
        <end position="108"/>
    </location>
</feature>
<evidence type="ECO:0000313" key="13">
    <source>
        <dbReference type="Proteomes" id="UP001407405"/>
    </source>
</evidence>
<dbReference type="InterPro" id="IPR047196">
    <property type="entry name" value="YidC_ALB_C"/>
</dbReference>
<keyword evidence="6 10" id="KW-1133">Transmembrane helix</keyword>
<evidence type="ECO:0000256" key="9">
    <source>
        <dbReference type="RuleBase" id="RU003945"/>
    </source>
</evidence>
<evidence type="ECO:0000256" key="2">
    <source>
        <dbReference type="ARBA" id="ARBA00022448"/>
    </source>
</evidence>
<feature type="domain" description="Membrane insertase YidC/Oxa/ALB C-terminal" evidence="11">
    <location>
        <begin position="22"/>
        <end position="211"/>
    </location>
</feature>
<evidence type="ECO:0000256" key="8">
    <source>
        <dbReference type="ARBA" id="ARBA00023186"/>
    </source>
</evidence>
<evidence type="ECO:0000256" key="3">
    <source>
        <dbReference type="ARBA" id="ARBA00022475"/>
    </source>
</evidence>
<evidence type="ECO:0000256" key="7">
    <source>
        <dbReference type="ARBA" id="ARBA00023136"/>
    </source>
</evidence>
<dbReference type="PRINTS" id="PR01900">
    <property type="entry name" value="YIDCPROTEIN"/>
</dbReference>
<keyword evidence="8" id="KW-0143">Chaperone</keyword>
<evidence type="ECO:0000313" key="12">
    <source>
        <dbReference type="EMBL" id="MEN1761989.1"/>
    </source>
</evidence>
<comment type="caution">
    <text evidence="12">The sequence shown here is derived from an EMBL/GenBank/DDBJ whole genome shotgun (WGS) entry which is preliminary data.</text>
</comment>
<dbReference type="PANTHER" id="PTHR12428">
    <property type="entry name" value="OXA1"/>
    <property type="match status" value="1"/>
</dbReference>
<keyword evidence="13" id="KW-1185">Reference proteome</keyword>
<proteinExistence type="inferred from homology"/>
<evidence type="ECO:0000256" key="6">
    <source>
        <dbReference type="ARBA" id="ARBA00022989"/>
    </source>
</evidence>
<evidence type="ECO:0000256" key="1">
    <source>
        <dbReference type="ARBA" id="ARBA00004651"/>
    </source>
</evidence>
<keyword evidence="4 9" id="KW-0812">Transmembrane</keyword>
<dbReference type="RefSeq" id="WP_343187271.1">
    <property type="nucleotide sequence ID" value="NZ_JBCITM010000025.1"/>
</dbReference>